<proteinExistence type="predicted"/>
<dbReference type="EMBL" id="CM039438">
    <property type="protein sequence ID" value="KAI4298801.1"/>
    <property type="molecule type" value="Genomic_DNA"/>
</dbReference>
<evidence type="ECO:0000313" key="1">
    <source>
        <dbReference type="EMBL" id="KAI4298801.1"/>
    </source>
</evidence>
<evidence type="ECO:0000313" key="2">
    <source>
        <dbReference type="Proteomes" id="UP000828941"/>
    </source>
</evidence>
<dbReference type="Proteomes" id="UP000828941">
    <property type="component" value="Chromosome 13"/>
</dbReference>
<organism evidence="1 2">
    <name type="scientific">Bauhinia variegata</name>
    <name type="common">Purple orchid tree</name>
    <name type="synonym">Phanera variegata</name>
    <dbReference type="NCBI Taxonomy" id="167791"/>
    <lineage>
        <taxon>Eukaryota</taxon>
        <taxon>Viridiplantae</taxon>
        <taxon>Streptophyta</taxon>
        <taxon>Embryophyta</taxon>
        <taxon>Tracheophyta</taxon>
        <taxon>Spermatophyta</taxon>
        <taxon>Magnoliopsida</taxon>
        <taxon>eudicotyledons</taxon>
        <taxon>Gunneridae</taxon>
        <taxon>Pentapetalae</taxon>
        <taxon>rosids</taxon>
        <taxon>fabids</taxon>
        <taxon>Fabales</taxon>
        <taxon>Fabaceae</taxon>
        <taxon>Cercidoideae</taxon>
        <taxon>Cercideae</taxon>
        <taxon>Bauhiniinae</taxon>
        <taxon>Bauhinia</taxon>
    </lineage>
</organism>
<keyword evidence="2" id="KW-1185">Reference proteome</keyword>
<reference evidence="1 2" key="1">
    <citation type="journal article" date="2022" name="DNA Res.">
        <title>Chromosomal-level genome assembly of the orchid tree Bauhinia variegata (Leguminosae; Cercidoideae) supports the allotetraploid origin hypothesis of Bauhinia.</title>
        <authorList>
            <person name="Zhong Y."/>
            <person name="Chen Y."/>
            <person name="Zheng D."/>
            <person name="Pang J."/>
            <person name="Liu Y."/>
            <person name="Luo S."/>
            <person name="Meng S."/>
            <person name="Qian L."/>
            <person name="Wei D."/>
            <person name="Dai S."/>
            <person name="Zhou R."/>
        </authorList>
    </citation>
    <scope>NUCLEOTIDE SEQUENCE [LARGE SCALE GENOMIC DNA]</scope>
    <source>
        <strain evidence="1">BV-YZ2020</strain>
    </source>
</reference>
<sequence>MDVQSSFIFVAFCFLLVWSAKNLIQETKSNRLDHKLPPRPWKLPLMGNLHQLAAAGSLPHRALRKLAHKYGPLMHLQLGEISAVIVSSPDMAKEIMKTSDLAFAQRPQILYALIMLY</sequence>
<gene>
    <name evidence="1" type="ORF">L6164_032318</name>
</gene>
<accession>A0ACB9KNF0</accession>
<protein>
    <submittedName>
        <fullName evidence="1">Uncharacterized protein</fullName>
    </submittedName>
</protein>
<comment type="caution">
    <text evidence="1">The sequence shown here is derived from an EMBL/GenBank/DDBJ whole genome shotgun (WGS) entry which is preliminary data.</text>
</comment>
<name>A0ACB9KNF0_BAUVA</name>